<dbReference type="EMBL" id="JANBUJ010003536">
    <property type="protein sequence ID" value="KAJ2760309.1"/>
    <property type="molecule type" value="Genomic_DNA"/>
</dbReference>
<name>A0ACC1JKE4_9FUNG</name>
<keyword evidence="2" id="KW-1185">Reference proteome</keyword>
<reference evidence="1" key="1">
    <citation type="submission" date="2022-07" db="EMBL/GenBank/DDBJ databases">
        <title>Phylogenomic reconstructions and comparative analyses of Kickxellomycotina fungi.</title>
        <authorList>
            <person name="Reynolds N.K."/>
            <person name="Stajich J.E."/>
            <person name="Barry K."/>
            <person name="Grigoriev I.V."/>
            <person name="Crous P."/>
            <person name="Smith M.E."/>
        </authorList>
    </citation>
    <scope>NUCLEOTIDE SEQUENCE</scope>
    <source>
        <strain evidence="1">CBS 109366</strain>
    </source>
</reference>
<dbReference type="Proteomes" id="UP001140234">
    <property type="component" value="Unassembled WGS sequence"/>
</dbReference>
<feature type="non-terminal residue" evidence="1">
    <location>
        <position position="1"/>
    </location>
</feature>
<accession>A0ACC1JKE4</accession>
<organism evidence="1 2">
    <name type="scientific">Coemansia nantahalensis</name>
    <dbReference type="NCBI Taxonomy" id="2789366"/>
    <lineage>
        <taxon>Eukaryota</taxon>
        <taxon>Fungi</taxon>
        <taxon>Fungi incertae sedis</taxon>
        <taxon>Zoopagomycota</taxon>
        <taxon>Kickxellomycotina</taxon>
        <taxon>Kickxellomycetes</taxon>
        <taxon>Kickxellales</taxon>
        <taxon>Kickxellaceae</taxon>
        <taxon>Coemansia</taxon>
    </lineage>
</organism>
<protein>
    <submittedName>
        <fullName evidence="1">Heat shock transcription factor</fullName>
    </submittedName>
</protein>
<evidence type="ECO:0000313" key="2">
    <source>
        <dbReference type="Proteomes" id="UP001140234"/>
    </source>
</evidence>
<gene>
    <name evidence="1" type="primary">CTA8_3</name>
    <name evidence="1" type="ORF">IWQ57_006339</name>
</gene>
<keyword evidence="1" id="KW-0346">Stress response</keyword>
<evidence type="ECO:0000313" key="1">
    <source>
        <dbReference type="EMBL" id="KAJ2760309.1"/>
    </source>
</evidence>
<sequence>IVSDPDTDSWIQWVPGKPQFRVCDRKRFLKALKAHGLKATRYASVSKNFRDYGFKALTDARRRIASADGKVWEVYHNENFRDGRYDLLQEMQRCRPGDKTGSPEGPSSPD</sequence>
<comment type="caution">
    <text evidence="1">The sequence shown here is derived from an EMBL/GenBank/DDBJ whole genome shotgun (WGS) entry which is preliminary data.</text>
</comment>
<proteinExistence type="predicted"/>